<keyword evidence="2" id="KW-1185">Reference proteome</keyword>
<evidence type="ECO:0000313" key="2">
    <source>
        <dbReference type="Proteomes" id="UP000598146"/>
    </source>
</evidence>
<dbReference type="AlphaFoldDB" id="A0A931CEH6"/>
<gene>
    <name evidence="1" type="ORF">I4J89_45215</name>
</gene>
<protein>
    <submittedName>
        <fullName evidence="1">Uncharacterized protein</fullName>
    </submittedName>
</protein>
<evidence type="ECO:0000313" key="1">
    <source>
        <dbReference type="EMBL" id="MBG0568644.1"/>
    </source>
</evidence>
<comment type="caution">
    <text evidence="1">The sequence shown here is derived from an EMBL/GenBank/DDBJ whole genome shotgun (WGS) entry which is preliminary data.</text>
</comment>
<dbReference type="Proteomes" id="UP000598146">
    <property type="component" value="Unassembled WGS sequence"/>
</dbReference>
<dbReference type="EMBL" id="JADQTO010000041">
    <property type="protein sequence ID" value="MBG0568644.1"/>
    <property type="molecule type" value="Genomic_DNA"/>
</dbReference>
<dbReference type="RefSeq" id="WP_196420413.1">
    <property type="nucleotide sequence ID" value="NZ_JADQTO010000041.1"/>
</dbReference>
<organism evidence="1 2">
    <name type="scientific">Actinoplanes aureus</name>
    <dbReference type="NCBI Taxonomy" id="2792083"/>
    <lineage>
        <taxon>Bacteria</taxon>
        <taxon>Bacillati</taxon>
        <taxon>Actinomycetota</taxon>
        <taxon>Actinomycetes</taxon>
        <taxon>Micromonosporales</taxon>
        <taxon>Micromonosporaceae</taxon>
        <taxon>Actinoplanes</taxon>
    </lineage>
</organism>
<name>A0A931CEH6_9ACTN</name>
<sequence length="290" mass="31919">MRPTGKNRSWVAAGLPVMVTTALLAGVRVPDTFSHTESSGERTVRLVVAKPKKKHGPLSRRTAAPAGVLAQLKYFTGVQGCMPDVLDICFESVEGTASTMMAPSINRLDIVNAVPDEPLTVTATAPSGRIVRTWRLTSERTSETLTFRILPWDEIGEYRFTVSQQSRGTSKTVQVSRQAQPSLIPLLRDRDATRFPKTTPRGKTFRVAVGGFPPRSTVPLRVYRWEGKDAFPTYLTSHPVTVDTTGAGVWELPTYSGDPAGWYAVTHERAWNRPHSRFGGQAYLAFCLAC</sequence>
<reference evidence="1" key="1">
    <citation type="submission" date="2020-11" db="EMBL/GenBank/DDBJ databases">
        <title>Isolation and identification of active actinomycetes.</title>
        <authorList>
            <person name="Sun X."/>
        </authorList>
    </citation>
    <scope>NUCLEOTIDE SEQUENCE</scope>
    <source>
        <strain evidence="1">NEAU-A11</strain>
    </source>
</reference>
<proteinExistence type="predicted"/>
<accession>A0A931CEH6</accession>